<dbReference type="AlphaFoldDB" id="A0A2G5TJV6"/>
<sequence>MLLLLIHQTRTAARNSMTTSVSSCQIIFYWCNTAISLHWYRGQACPAGAIQKVYYIGANPKKDVVKG</sequence>
<evidence type="ECO:0000313" key="1">
    <source>
        <dbReference type="EMBL" id="PIC27547.1"/>
    </source>
</evidence>
<proteinExistence type="predicted"/>
<keyword evidence="2" id="KW-1185">Reference proteome</keyword>
<organism evidence="1 2">
    <name type="scientific">Caenorhabditis nigoni</name>
    <dbReference type="NCBI Taxonomy" id="1611254"/>
    <lineage>
        <taxon>Eukaryota</taxon>
        <taxon>Metazoa</taxon>
        <taxon>Ecdysozoa</taxon>
        <taxon>Nematoda</taxon>
        <taxon>Chromadorea</taxon>
        <taxon>Rhabditida</taxon>
        <taxon>Rhabditina</taxon>
        <taxon>Rhabditomorpha</taxon>
        <taxon>Rhabditoidea</taxon>
        <taxon>Rhabditidae</taxon>
        <taxon>Peloderinae</taxon>
        <taxon>Caenorhabditis</taxon>
    </lineage>
</organism>
<gene>
    <name evidence="1" type="primary">Cnig_chr_V.g19766</name>
    <name evidence="1" type="ORF">B9Z55_019766</name>
</gene>
<comment type="caution">
    <text evidence="1">The sequence shown here is derived from an EMBL/GenBank/DDBJ whole genome shotgun (WGS) entry which is preliminary data.</text>
</comment>
<protein>
    <submittedName>
        <fullName evidence="1">Uncharacterized protein</fullName>
    </submittedName>
</protein>
<evidence type="ECO:0000313" key="2">
    <source>
        <dbReference type="Proteomes" id="UP000230233"/>
    </source>
</evidence>
<dbReference type="Proteomes" id="UP000230233">
    <property type="component" value="Chromosome V"/>
</dbReference>
<reference evidence="2" key="1">
    <citation type="submission" date="2017-10" db="EMBL/GenBank/DDBJ databases">
        <title>Rapid genome shrinkage in a self-fertile nematode reveals novel sperm competition proteins.</title>
        <authorList>
            <person name="Yin D."/>
            <person name="Schwarz E.M."/>
            <person name="Thomas C.G."/>
            <person name="Felde R.L."/>
            <person name="Korf I.F."/>
            <person name="Cutter A.D."/>
            <person name="Schartner C.M."/>
            <person name="Ralston E.J."/>
            <person name="Meyer B.J."/>
            <person name="Haag E.S."/>
        </authorList>
    </citation>
    <scope>NUCLEOTIDE SEQUENCE [LARGE SCALE GENOMIC DNA]</scope>
    <source>
        <strain evidence="2">JU1422</strain>
    </source>
</reference>
<name>A0A2G5TJV6_9PELO</name>
<dbReference type="EMBL" id="PDUG01000005">
    <property type="protein sequence ID" value="PIC27547.1"/>
    <property type="molecule type" value="Genomic_DNA"/>
</dbReference>
<accession>A0A2G5TJV6</accession>